<feature type="domain" description="Secretion system C-terminal sorting" evidence="2">
    <location>
        <begin position="394"/>
        <end position="470"/>
    </location>
</feature>
<dbReference type="Gene3D" id="3.40.390.10">
    <property type="entry name" value="Collagenase (Catalytic Domain)"/>
    <property type="match status" value="1"/>
</dbReference>
<keyword evidence="1" id="KW-0732">Signal</keyword>
<accession>A0A4R1KSW9</accession>
<dbReference type="Pfam" id="PF18962">
    <property type="entry name" value="Por_Secre_tail"/>
    <property type="match status" value="1"/>
</dbReference>
<dbReference type="GO" id="GO:0008237">
    <property type="term" value="F:metallopeptidase activity"/>
    <property type="evidence" value="ECO:0007669"/>
    <property type="project" value="InterPro"/>
</dbReference>
<protein>
    <submittedName>
        <fullName evidence="3">Putative secreted protein (Por secretion system target)</fullName>
    </submittedName>
</protein>
<keyword evidence="4" id="KW-1185">Reference proteome</keyword>
<dbReference type="InterPro" id="IPR024079">
    <property type="entry name" value="MetalloPept_cat_dom_sf"/>
</dbReference>
<reference evidence="3 4" key="1">
    <citation type="journal article" date="2015" name="Stand. Genomic Sci.">
        <title>Genomic Encyclopedia of Bacterial and Archaeal Type Strains, Phase III: the genomes of soil and plant-associated and newly described type strains.</title>
        <authorList>
            <person name="Whitman W.B."/>
            <person name="Woyke T."/>
            <person name="Klenk H.P."/>
            <person name="Zhou Y."/>
            <person name="Lilburn T.G."/>
            <person name="Beck B.J."/>
            <person name="De Vos P."/>
            <person name="Vandamme P."/>
            <person name="Eisen J.A."/>
            <person name="Garrity G."/>
            <person name="Hugenholtz P."/>
            <person name="Kyrpides N.C."/>
        </authorList>
    </citation>
    <scope>NUCLEOTIDE SEQUENCE [LARGE SCALE GENOMIC DNA]</scope>
    <source>
        <strain evidence="3 4">CECT 8445</strain>
    </source>
</reference>
<gene>
    <name evidence="3" type="ORF">DFQ05_1469</name>
</gene>
<evidence type="ECO:0000259" key="2">
    <source>
        <dbReference type="Pfam" id="PF18962"/>
    </source>
</evidence>
<dbReference type="SUPFAM" id="SSF55486">
    <property type="entry name" value="Metalloproteases ('zincins'), catalytic domain"/>
    <property type="match status" value="2"/>
</dbReference>
<sequence length="472" mass="51940">MLVFRYFYALKKVDSIIMKRNYIKKALFLLVCLFNFLGHSQELDTTDSSRISINGPVCEMPKTTDIDNKIFIPRPEFVKERMNNTSERTSCSTFIVNYSGFPLGSPERDAFQFAVDIWENLLASNVPIRVNATFAPAANSSNLGSASPAYYREVPGLTNPNAQVLYPAALYEKLTGVDGDGISGESIDINCNFNSNRSDWYFGTDGNTPSGQFDFVTVVLHELGHGLGVAGFGIENPTGQGRIRRDASGFTISASSNHVSIWDTFIQARAPGFPITNEPVIDENEFADPSTTLFNAFRGGANSTLSCFSPSVVQEYGEAARTYAPGTFNPGSSYSHWDEVEFNNTPNALMTPFAAPAEAIHDPGPITLAFMEDMGWERCQSLSTNDFALEDIKISPNPFRESLTINLSTQLSNQEFNISIIDINGRIVVNDKVSSGSEITINNLSGLEKGLFFLTIESKSSDLRITKKIIKQ</sequence>
<evidence type="ECO:0000313" key="3">
    <source>
        <dbReference type="EMBL" id="TCK67690.1"/>
    </source>
</evidence>
<dbReference type="NCBIfam" id="TIGR04183">
    <property type="entry name" value="Por_Secre_tail"/>
    <property type="match status" value="1"/>
</dbReference>
<evidence type="ECO:0000256" key="1">
    <source>
        <dbReference type="ARBA" id="ARBA00022729"/>
    </source>
</evidence>
<dbReference type="Proteomes" id="UP000295714">
    <property type="component" value="Unassembled WGS sequence"/>
</dbReference>
<name>A0A4R1KSW9_9FLAO</name>
<organism evidence="3 4">
    <name type="scientific">Winogradskyella wandonensis</name>
    <dbReference type="NCBI Taxonomy" id="1442586"/>
    <lineage>
        <taxon>Bacteria</taxon>
        <taxon>Pseudomonadati</taxon>
        <taxon>Bacteroidota</taxon>
        <taxon>Flavobacteriia</taxon>
        <taxon>Flavobacteriales</taxon>
        <taxon>Flavobacteriaceae</taxon>
        <taxon>Winogradskyella</taxon>
    </lineage>
</organism>
<dbReference type="InterPro" id="IPR026444">
    <property type="entry name" value="Secre_tail"/>
</dbReference>
<comment type="caution">
    <text evidence="3">The sequence shown here is derived from an EMBL/GenBank/DDBJ whole genome shotgun (WGS) entry which is preliminary data.</text>
</comment>
<proteinExistence type="predicted"/>
<dbReference type="AlphaFoldDB" id="A0A4R1KSW9"/>
<dbReference type="EMBL" id="SMGI01000002">
    <property type="protein sequence ID" value="TCK67690.1"/>
    <property type="molecule type" value="Genomic_DNA"/>
</dbReference>
<evidence type="ECO:0000313" key="4">
    <source>
        <dbReference type="Proteomes" id="UP000295714"/>
    </source>
</evidence>